<dbReference type="InterPro" id="IPR013325">
    <property type="entry name" value="RNA_pol_sigma_r2"/>
</dbReference>
<evidence type="ECO:0000313" key="6">
    <source>
        <dbReference type="EMBL" id="PWE14258.1"/>
    </source>
</evidence>
<proteinExistence type="inferred from homology"/>
<comment type="similarity">
    <text evidence="1">Belongs to the sigma-70 factor family. ECF subfamily.</text>
</comment>
<dbReference type="KEGG" id="afa:UZ73_11815"/>
<dbReference type="GO" id="GO:0016987">
    <property type="term" value="F:sigma factor activity"/>
    <property type="evidence" value="ECO:0007669"/>
    <property type="project" value="UniProtKB-KW"/>
</dbReference>
<evidence type="ECO:0000256" key="3">
    <source>
        <dbReference type="ARBA" id="ARBA00023082"/>
    </source>
</evidence>
<dbReference type="AlphaFoldDB" id="A0A2U2BJR4"/>
<name>A0A2U2BJR4_ALCFA</name>
<dbReference type="InterPro" id="IPR014284">
    <property type="entry name" value="RNA_pol_sigma-70_dom"/>
</dbReference>
<comment type="caution">
    <text evidence="6">The sequence shown here is derived from an EMBL/GenBank/DDBJ whole genome shotgun (WGS) entry which is preliminary data.</text>
</comment>
<dbReference type="SUPFAM" id="SSF88946">
    <property type="entry name" value="Sigma2 domain of RNA polymerase sigma factors"/>
    <property type="match status" value="1"/>
</dbReference>
<dbReference type="Gene3D" id="1.10.1740.10">
    <property type="match status" value="1"/>
</dbReference>
<dbReference type="Gene3D" id="1.10.10.10">
    <property type="entry name" value="Winged helix-like DNA-binding domain superfamily/Winged helix DNA-binding domain"/>
    <property type="match status" value="1"/>
</dbReference>
<accession>A0A2U2BJR4</accession>
<keyword evidence="4" id="KW-0804">Transcription</keyword>
<evidence type="ECO:0000313" key="7">
    <source>
        <dbReference type="Proteomes" id="UP000245216"/>
    </source>
</evidence>
<dbReference type="NCBIfam" id="TIGR02937">
    <property type="entry name" value="sigma70-ECF"/>
    <property type="match status" value="1"/>
</dbReference>
<organism evidence="6 7">
    <name type="scientific">Alcaligenes faecalis</name>
    <dbReference type="NCBI Taxonomy" id="511"/>
    <lineage>
        <taxon>Bacteria</taxon>
        <taxon>Pseudomonadati</taxon>
        <taxon>Pseudomonadota</taxon>
        <taxon>Betaproteobacteria</taxon>
        <taxon>Burkholderiales</taxon>
        <taxon>Alcaligenaceae</taxon>
        <taxon>Alcaligenes</taxon>
    </lineage>
</organism>
<keyword evidence="2" id="KW-0805">Transcription regulation</keyword>
<dbReference type="PANTHER" id="PTHR43133">
    <property type="entry name" value="RNA POLYMERASE ECF-TYPE SIGMA FACTO"/>
    <property type="match status" value="1"/>
</dbReference>
<dbReference type="InterPro" id="IPR036388">
    <property type="entry name" value="WH-like_DNA-bd_sf"/>
</dbReference>
<dbReference type="Proteomes" id="UP000245216">
    <property type="component" value="Unassembled WGS sequence"/>
</dbReference>
<dbReference type="EMBL" id="QEXO01000003">
    <property type="protein sequence ID" value="PWE14258.1"/>
    <property type="molecule type" value="Genomic_DNA"/>
</dbReference>
<dbReference type="Pfam" id="PF08281">
    <property type="entry name" value="Sigma70_r4_2"/>
    <property type="match status" value="1"/>
</dbReference>
<dbReference type="GO" id="GO:0006352">
    <property type="term" value="P:DNA-templated transcription initiation"/>
    <property type="evidence" value="ECO:0007669"/>
    <property type="project" value="InterPro"/>
</dbReference>
<dbReference type="CDD" id="cd06171">
    <property type="entry name" value="Sigma70_r4"/>
    <property type="match status" value="1"/>
</dbReference>
<evidence type="ECO:0000256" key="2">
    <source>
        <dbReference type="ARBA" id="ARBA00023015"/>
    </source>
</evidence>
<gene>
    <name evidence="6" type="ORF">DF183_13165</name>
</gene>
<reference evidence="6 7" key="1">
    <citation type="submission" date="2018-05" db="EMBL/GenBank/DDBJ databases">
        <title>Genome Sequence of an Efficient Indole-Degrading Bacterium, Alcaligenes sp.YBY.</title>
        <authorList>
            <person name="Yang B."/>
        </authorList>
    </citation>
    <scope>NUCLEOTIDE SEQUENCE [LARGE SCALE GENOMIC DNA]</scope>
    <source>
        <strain evidence="6 7">YBY</strain>
    </source>
</reference>
<dbReference type="STRING" id="511.UZ73_11815"/>
<sequence length="182" mass="20326">MSRPPPFLKAWLAHYSGLIGTWAKRNSLPCDAEDAAQESALQFLSKGSEAVLNPKAYLMRSAHNRLINEVKRQSRANLVSLEELAEEDHPLLADPESHLHASDLAQALETALAQLPLKKRQVFIYHRLEGYTHAEIAQKMGLAINTVERYVIDSTRHIRGQLHSFCPPDIGHVDKAGKPIIP</sequence>
<dbReference type="GeneID" id="29371587"/>
<dbReference type="InterPro" id="IPR039425">
    <property type="entry name" value="RNA_pol_sigma-70-like"/>
</dbReference>
<evidence type="ECO:0000259" key="5">
    <source>
        <dbReference type="Pfam" id="PF08281"/>
    </source>
</evidence>
<dbReference type="InterPro" id="IPR013324">
    <property type="entry name" value="RNA_pol_sigma_r3/r4-like"/>
</dbReference>
<dbReference type="GO" id="GO:0003677">
    <property type="term" value="F:DNA binding"/>
    <property type="evidence" value="ECO:0007669"/>
    <property type="project" value="InterPro"/>
</dbReference>
<dbReference type="SUPFAM" id="SSF88659">
    <property type="entry name" value="Sigma3 and sigma4 domains of RNA polymerase sigma factors"/>
    <property type="match status" value="1"/>
</dbReference>
<reference evidence="6 7" key="2">
    <citation type="submission" date="2018-05" db="EMBL/GenBank/DDBJ databases">
        <authorList>
            <person name="Lanie J.A."/>
            <person name="Ng W.-L."/>
            <person name="Kazmierczak K.M."/>
            <person name="Andrzejewski T.M."/>
            <person name="Davidsen T.M."/>
            <person name="Wayne K.J."/>
            <person name="Tettelin H."/>
            <person name="Glass J.I."/>
            <person name="Rusch D."/>
            <person name="Podicherti R."/>
            <person name="Tsui H.-C.T."/>
            <person name="Winkler M.E."/>
        </authorList>
    </citation>
    <scope>NUCLEOTIDE SEQUENCE [LARGE SCALE GENOMIC DNA]</scope>
    <source>
        <strain evidence="6 7">YBY</strain>
    </source>
</reference>
<evidence type="ECO:0000256" key="4">
    <source>
        <dbReference type="ARBA" id="ARBA00023163"/>
    </source>
</evidence>
<dbReference type="RefSeq" id="WP_045929780.1">
    <property type="nucleotide sequence ID" value="NZ_CAXOJJ010000004.1"/>
</dbReference>
<protein>
    <submittedName>
        <fullName evidence="6">RNA polymerase sigma factor</fullName>
    </submittedName>
</protein>
<keyword evidence="3" id="KW-0731">Sigma factor</keyword>
<evidence type="ECO:0000256" key="1">
    <source>
        <dbReference type="ARBA" id="ARBA00010641"/>
    </source>
</evidence>
<dbReference type="InterPro" id="IPR013249">
    <property type="entry name" value="RNA_pol_sigma70_r4_t2"/>
</dbReference>
<feature type="domain" description="RNA polymerase sigma factor 70 region 4 type 2" evidence="5">
    <location>
        <begin position="106"/>
        <end position="150"/>
    </location>
</feature>
<dbReference type="PANTHER" id="PTHR43133:SF63">
    <property type="entry name" value="RNA POLYMERASE SIGMA FACTOR FECI-RELATED"/>
    <property type="match status" value="1"/>
</dbReference>